<keyword evidence="7" id="KW-0378">Hydrolase</keyword>
<dbReference type="EMBL" id="QFPN01000002">
    <property type="protein sequence ID" value="PZQ17984.1"/>
    <property type="molecule type" value="Genomic_DNA"/>
</dbReference>
<organism evidence="9 10">
    <name type="scientific">Ancylobacter novellus</name>
    <name type="common">Thiobacillus novellus</name>
    <dbReference type="NCBI Taxonomy" id="921"/>
    <lineage>
        <taxon>Bacteria</taxon>
        <taxon>Pseudomonadati</taxon>
        <taxon>Pseudomonadota</taxon>
        <taxon>Alphaproteobacteria</taxon>
        <taxon>Hyphomicrobiales</taxon>
        <taxon>Xanthobacteraceae</taxon>
        <taxon>Ancylobacter</taxon>
    </lineage>
</organism>
<dbReference type="PANTHER" id="PTHR11054">
    <property type="entry name" value="6-PHOSPHOGLUCONOLACTONASE"/>
    <property type="match status" value="1"/>
</dbReference>
<dbReference type="InterPro" id="IPR006148">
    <property type="entry name" value="Glc/Gal-6P_isomerase"/>
</dbReference>
<comment type="pathway">
    <text evidence="3 7">Carbohydrate degradation; pentose phosphate pathway; D-ribulose 5-phosphate from D-glucose 6-phosphate (oxidative stage): step 2/3.</text>
</comment>
<evidence type="ECO:0000256" key="3">
    <source>
        <dbReference type="ARBA" id="ARBA00004961"/>
    </source>
</evidence>
<evidence type="ECO:0000256" key="5">
    <source>
        <dbReference type="ARBA" id="ARBA00013198"/>
    </source>
</evidence>
<dbReference type="GO" id="GO:0017057">
    <property type="term" value="F:6-phosphogluconolactonase activity"/>
    <property type="evidence" value="ECO:0007669"/>
    <property type="project" value="UniProtKB-UniRule"/>
</dbReference>
<dbReference type="GO" id="GO:0006098">
    <property type="term" value="P:pentose-phosphate shunt"/>
    <property type="evidence" value="ECO:0007669"/>
    <property type="project" value="UniProtKB-UniPathway"/>
</dbReference>
<gene>
    <name evidence="7 9" type="primary">pgl</name>
    <name evidence="9" type="ORF">DI565_04490</name>
</gene>
<evidence type="ECO:0000313" key="10">
    <source>
        <dbReference type="Proteomes" id="UP000249577"/>
    </source>
</evidence>
<reference evidence="9 10" key="1">
    <citation type="submission" date="2017-08" db="EMBL/GenBank/DDBJ databases">
        <title>Infants hospitalized years apart are colonized by the same room-sourced microbial strains.</title>
        <authorList>
            <person name="Brooks B."/>
            <person name="Olm M.R."/>
            <person name="Firek B.A."/>
            <person name="Baker R."/>
            <person name="Thomas B.C."/>
            <person name="Morowitz M.J."/>
            <person name="Banfield J.F."/>
        </authorList>
    </citation>
    <scope>NUCLEOTIDE SEQUENCE [LARGE SCALE GENOMIC DNA]</scope>
    <source>
        <strain evidence="9">S2_005_003_R2_43</strain>
    </source>
</reference>
<dbReference type="InterPro" id="IPR037171">
    <property type="entry name" value="NagB/RpiA_transferase-like"/>
</dbReference>
<dbReference type="InterPro" id="IPR005900">
    <property type="entry name" value="6-phosphogluconolactonase_DevB"/>
</dbReference>
<feature type="domain" description="Glucosamine/galactosamine-6-phosphate isomerase" evidence="8">
    <location>
        <begin position="34"/>
        <end position="246"/>
    </location>
</feature>
<proteinExistence type="inferred from homology"/>
<evidence type="ECO:0000256" key="2">
    <source>
        <dbReference type="ARBA" id="ARBA00002681"/>
    </source>
</evidence>
<name>A0A2W5KQ38_ANCNO</name>
<evidence type="ECO:0000256" key="6">
    <source>
        <dbReference type="ARBA" id="ARBA00020337"/>
    </source>
</evidence>
<dbReference type="PANTHER" id="PTHR11054:SF0">
    <property type="entry name" value="6-PHOSPHOGLUCONOLACTONASE"/>
    <property type="match status" value="1"/>
</dbReference>
<dbReference type="AlphaFoldDB" id="A0A2W5KQ38"/>
<dbReference type="EC" id="3.1.1.31" evidence="5 7"/>
<comment type="catalytic activity">
    <reaction evidence="1 7">
        <text>6-phospho-D-glucono-1,5-lactone + H2O = 6-phospho-D-gluconate + H(+)</text>
        <dbReference type="Rhea" id="RHEA:12556"/>
        <dbReference type="ChEBI" id="CHEBI:15377"/>
        <dbReference type="ChEBI" id="CHEBI:15378"/>
        <dbReference type="ChEBI" id="CHEBI:57955"/>
        <dbReference type="ChEBI" id="CHEBI:58759"/>
        <dbReference type="EC" id="3.1.1.31"/>
    </reaction>
</comment>
<dbReference type="GO" id="GO:0005975">
    <property type="term" value="P:carbohydrate metabolic process"/>
    <property type="evidence" value="ECO:0007669"/>
    <property type="project" value="UniProtKB-UniRule"/>
</dbReference>
<dbReference type="UniPathway" id="UPA00115">
    <property type="reaction ID" value="UER00409"/>
</dbReference>
<dbReference type="InterPro" id="IPR039104">
    <property type="entry name" value="6PGL"/>
</dbReference>
<comment type="function">
    <text evidence="2 7">Hydrolysis of 6-phosphogluconolactone to 6-phosphogluconate.</text>
</comment>
<dbReference type="NCBIfam" id="TIGR01198">
    <property type="entry name" value="pgl"/>
    <property type="match status" value="1"/>
</dbReference>
<dbReference type="Gene3D" id="3.40.50.1360">
    <property type="match status" value="1"/>
</dbReference>
<evidence type="ECO:0000256" key="7">
    <source>
        <dbReference type="RuleBase" id="RU365095"/>
    </source>
</evidence>
<protein>
    <recommendedName>
        <fullName evidence="6 7">6-phosphogluconolactonase</fullName>
        <shortName evidence="7">6PGL</shortName>
        <ecNumber evidence="5 7">3.1.1.31</ecNumber>
    </recommendedName>
</protein>
<dbReference type="CDD" id="cd01400">
    <property type="entry name" value="6PGL"/>
    <property type="match status" value="1"/>
</dbReference>
<evidence type="ECO:0000256" key="4">
    <source>
        <dbReference type="ARBA" id="ARBA00010662"/>
    </source>
</evidence>
<dbReference type="SUPFAM" id="SSF100950">
    <property type="entry name" value="NagB/RpiA/CoA transferase-like"/>
    <property type="match status" value="1"/>
</dbReference>
<dbReference type="Proteomes" id="UP000249577">
    <property type="component" value="Unassembled WGS sequence"/>
</dbReference>
<evidence type="ECO:0000259" key="8">
    <source>
        <dbReference type="Pfam" id="PF01182"/>
    </source>
</evidence>
<dbReference type="Pfam" id="PF01182">
    <property type="entry name" value="Glucosamine_iso"/>
    <property type="match status" value="1"/>
</dbReference>
<comment type="caution">
    <text evidence="9">The sequence shown here is derived from an EMBL/GenBank/DDBJ whole genome shotgun (WGS) entry which is preliminary data.</text>
</comment>
<comment type="similarity">
    <text evidence="4 7">Belongs to the glucosamine/galactosamine-6-phosphate isomerase family. 6-phosphogluconolactonase subfamily.</text>
</comment>
<evidence type="ECO:0000313" key="9">
    <source>
        <dbReference type="EMBL" id="PZQ17984.1"/>
    </source>
</evidence>
<sequence length="257" mass="27399">MGTLNGGRADRTRWPDLARGRRVSRLSVNLQAFPDREALAETLAADVAEALRSAIAEGGAATLAVSGGSTPKRFFHALSRKELDWPSVAVTLVDERWVPDTEDRSNARLVREHLLVNAAAAAVFVPLFNGASAPEGALPDVQQRIADLPAPLSVVVLGMGDDGHTASFFPGGDRLADAIDPTGKALVMPMRATAAIEPRITLTLPVLLAAKKLMLHIEGEEKKAVLEKALSSDDDRAMPIRAVIANAREPLETVWAP</sequence>
<evidence type="ECO:0000256" key="1">
    <source>
        <dbReference type="ARBA" id="ARBA00000832"/>
    </source>
</evidence>
<accession>A0A2W5KQ38</accession>